<name>A0AC61NP60_9BACT</name>
<reference evidence="1" key="1">
    <citation type="submission" date="2021-08" db="EMBL/GenBank/DDBJ databases">
        <title>Novel anaerobic bacterium isolated from sea squirt in East Sea, Republic of Korea.</title>
        <authorList>
            <person name="Nguyen T.H."/>
            <person name="Li Z."/>
            <person name="Lee Y.-J."/>
            <person name="Ko J."/>
            <person name="Kim S.-G."/>
        </authorList>
    </citation>
    <scope>NUCLEOTIDE SEQUENCE</scope>
    <source>
        <strain evidence="1">KCTC 25031</strain>
    </source>
</reference>
<dbReference type="Proteomes" id="UP000826212">
    <property type="component" value="Chromosome"/>
</dbReference>
<accession>A0AC61NP60</accession>
<evidence type="ECO:0000313" key="1">
    <source>
        <dbReference type="EMBL" id="QZE15035.1"/>
    </source>
</evidence>
<dbReference type="EMBL" id="CP081303">
    <property type="protein sequence ID" value="QZE15035.1"/>
    <property type="molecule type" value="Genomic_DNA"/>
</dbReference>
<evidence type="ECO:0000313" key="2">
    <source>
        <dbReference type="Proteomes" id="UP000826212"/>
    </source>
</evidence>
<sequence length="74" mass="8526">MFGFSTTGQGISFADNKLPNMSEAKVSEVFTDFAVSKPWLFHSIANTKTEYNFMYPQRRDLLLLCKGSQPRDQW</sequence>
<protein>
    <submittedName>
        <fullName evidence="1">Uncharacterized protein</fullName>
    </submittedName>
</protein>
<gene>
    <name evidence="1" type="ORF">K4L44_04195</name>
</gene>
<organism evidence="1 2">
    <name type="scientific">Halosquirtibacter laminarini</name>
    <dbReference type="NCBI Taxonomy" id="3374600"/>
    <lineage>
        <taxon>Bacteria</taxon>
        <taxon>Pseudomonadati</taxon>
        <taxon>Bacteroidota</taxon>
        <taxon>Bacteroidia</taxon>
        <taxon>Marinilabiliales</taxon>
        <taxon>Prolixibacteraceae</taxon>
        <taxon>Halosquirtibacter</taxon>
    </lineage>
</organism>
<proteinExistence type="predicted"/>
<keyword evidence="2" id="KW-1185">Reference proteome</keyword>